<sequence>MLSSGAEKLLAFADSCSVARGTLAQPLRNKAPKREVDKSNFLVFIIKKQHLLYKSKNTNLVTEVTWIEFM</sequence>
<protein>
    <submittedName>
        <fullName evidence="1">Uncharacterized protein</fullName>
    </submittedName>
</protein>
<dbReference type="Proteomes" id="UP000032735">
    <property type="component" value="Chromosome"/>
</dbReference>
<dbReference type="KEGG" id="xpo:XPG1_2135"/>
<keyword evidence="2" id="KW-1185">Reference proteome</keyword>
<reference evidence="1 2" key="1">
    <citation type="submission" date="2013-07" db="EMBL/GenBank/DDBJ databases">
        <authorList>
            <person name="Genoscope - CEA"/>
        </authorList>
    </citation>
    <scope>NUCLEOTIDE SEQUENCE [LARGE SCALE GENOMIC DNA]</scope>
    <source>
        <strain evidence="1 2">G6</strain>
    </source>
</reference>
<name>A0A068R6R4_9GAMM</name>
<organism evidence="1 2">
    <name type="scientific">Xenorhabdus poinarii G6</name>
    <dbReference type="NCBI Taxonomy" id="1354304"/>
    <lineage>
        <taxon>Bacteria</taxon>
        <taxon>Pseudomonadati</taxon>
        <taxon>Pseudomonadota</taxon>
        <taxon>Gammaproteobacteria</taxon>
        <taxon>Enterobacterales</taxon>
        <taxon>Morganellaceae</taxon>
        <taxon>Xenorhabdus</taxon>
    </lineage>
</organism>
<dbReference type="HOGENOM" id="CLU_2848839_0_0_6"/>
<accession>A0A068R6R4</accession>
<proteinExistence type="predicted"/>
<evidence type="ECO:0000313" key="2">
    <source>
        <dbReference type="Proteomes" id="UP000032735"/>
    </source>
</evidence>
<dbReference type="AlphaFoldDB" id="A0A068R6R4"/>
<dbReference type="EMBL" id="FO704551">
    <property type="protein sequence ID" value="CDG21790.1"/>
    <property type="molecule type" value="Genomic_DNA"/>
</dbReference>
<evidence type="ECO:0000313" key="1">
    <source>
        <dbReference type="EMBL" id="CDG21790.1"/>
    </source>
</evidence>
<gene>
    <name evidence="1" type="ORF">XPG1_2135</name>
</gene>